<dbReference type="KEGG" id="sdeo:D0436_09825"/>
<dbReference type="OrthoDB" id="197869at2"/>
<dbReference type="SUPFAM" id="SSF56935">
    <property type="entry name" value="Porins"/>
    <property type="match status" value="1"/>
</dbReference>
<evidence type="ECO:0000313" key="3">
    <source>
        <dbReference type="EMBL" id="QDZ90738.1"/>
    </source>
</evidence>
<feature type="signal peptide" evidence="1">
    <location>
        <begin position="1"/>
        <end position="21"/>
    </location>
</feature>
<proteinExistence type="predicted"/>
<sequence>MRKSTVALGVLSALYIPSLYANVEINGFASIVAGSSLSDDKSYYGYDKEIDFNNDSKVALQFAADLGGGLRATAQVLSRGSDDYSAEFEWAYISYDISDKLMLMAGRQRFNLYKYSDYIDVGYAYHWITPPRGVYSLPFNSGEGVGLVYSDIWGNTEVGLTYKYITTSVSDYAPVGSSTPPAPFSAKGHIMNFNFITSGFEYGLNVGVVTDFSYELPALLGLGDAISQTGLFDQQVVDDLLAIDDSALLIGANVKYDAGKWFVLAEYTRIDVDPSSFNIQDSAFVSAGIRYHDFTFHLTYGIDKGDPQYDAYDAMLPVYNALPPANQAALAPLVMGTKAALEAQQEDSSYYIIGTRWDFHPSAALKLEYTNYSNDKPSSDEQLLSMAIDLVF</sequence>
<feature type="chain" id="PRO_5022740495" evidence="1">
    <location>
        <begin position="22"/>
        <end position="392"/>
    </location>
</feature>
<dbReference type="Gene3D" id="2.40.160.10">
    <property type="entry name" value="Porin"/>
    <property type="match status" value="1"/>
</dbReference>
<accession>A0A5B8QXJ2</accession>
<evidence type="ECO:0000256" key="1">
    <source>
        <dbReference type="SAM" id="SignalP"/>
    </source>
</evidence>
<dbReference type="Proteomes" id="UP000321124">
    <property type="component" value="Chromosome"/>
</dbReference>
<evidence type="ECO:0000259" key="2">
    <source>
        <dbReference type="Pfam" id="PF13609"/>
    </source>
</evidence>
<keyword evidence="1" id="KW-0732">Signal</keyword>
<dbReference type="InterPro" id="IPR033900">
    <property type="entry name" value="Gram_neg_porin_domain"/>
</dbReference>
<evidence type="ECO:0000313" key="4">
    <source>
        <dbReference type="Proteomes" id="UP000321124"/>
    </source>
</evidence>
<dbReference type="InterPro" id="IPR023614">
    <property type="entry name" value="Porin_dom_sf"/>
</dbReference>
<organism evidence="3 4">
    <name type="scientific">Shewanella decolorationis</name>
    <dbReference type="NCBI Taxonomy" id="256839"/>
    <lineage>
        <taxon>Bacteria</taxon>
        <taxon>Pseudomonadati</taxon>
        <taxon>Pseudomonadota</taxon>
        <taxon>Gammaproteobacteria</taxon>
        <taxon>Alteromonadales</taxon>
        <taxon>Shewanellaceae</taxon>
        <taxon>Shewanella</taxon>
    </lineage>
</organism>
<dbReference type="Pfam" id="PF13609">
    <property type="entry name" value="Porin_4"/>
    <property type="match status" value="1"/>
</dbReference>
<feature type="domain" description="Porin" evidence="2">
    <location>
        <begin position="22"/>
        <end position="376"/>
    </location>
</feature>
<name>A0A5B8QXJ2_9GAMM</name>
<reference evidence="3 4" key="1">
    <citation type="journal article" date="2019" name="Ecotoxicol. Environ. Saf.">
        <title>Microbial characterization of heavy metal resistant bacterial strains isolated from an electroplating wastewater treatment plant.</title>
        <authorList>
            <person name="Cai X."/>
            <person name="Zheng X."/>
            <person name="Zhang D."/>
            <person name="Iqbal W."/>
            <person name="Liu C."/>
            <person name="Yang B."/>
            <person name="Zhao X."/>
            <person name="Lu X."/>
            <person name="Mao Y."/>
        </authorList>
    </citation>
    <scope>NUCLEOTIDE SEQUENCE [LARGE SCALE GENOMIC DNA]</scope>
    <source>
        <strain evidence="3 4">Ni1-3</strain>
    </source>
</reference>
<protein>
    <submittedName>
        <fullName evidence="3">Porin</fullName>
    </submittedName>
</protein>
<gene>
    <name evidence="3" type="ORF">D0436_09825</name>
</gene>
<dbReference type="AlphaFoldDB" id="A0A5B8QXJ2"/>
<dbReference type="RefSeq" id="WP_023267026.1">
    <property type="nucleotide sequence ID" value="NZ_BSOL01000001.1"/>
</dbReference>
<dbReference type="EMBL" id="CP031775">
    <property type="protein sequence ID" value="QDZ90738.1"/>
    <property type="molecule type" value="Genomic_DNA"/>
</dbReference>